<comment type="caution">
    <text evidence="1">The sequence shown here is derived from an EMBL/GenBank/DDBJ whole genome shotgun (WGS) entry which is preliminary data.</text>
</comment>
<accession>A0A545W031</accession>
<dbReference type="AlphaFoldDB" id="A0A545W031"/>
<protein>
    <submittedName>
        <fullName evidence="1">Uncharacterized protein</fullName>
    </submittedName>
</protein>
<organism evidence="1 2">
    <name type="scientific">Cordyceps javanica</name>
    <dbReference type="NCBI Taxonomy" id="43265"/>
    <lineage>
        <taxon>Eukaryota</taxon>
        <taxon>Fungi</taxon>
        <taxon>Dikarya</taxon>
        <taxon>Ascomycota</taxon>
        <taxon>Pezizomycotina</taxon>
        <taxon>Sordariomycetes</taxon>
        <taxon>Hypocreomycetidae</taxon>
        <taxon>Hypocreales</taxon>
        <taxon>Cordycipitaceae</taxon>
        <taxon>Cordyceps</taxon>
    </lineage>
</organism>
<evidence type="ECO:0000313" key="2">
    <source>
        <dbReference type="Proteomes" id="UP000315783"/>
    </source>
</evidence>
<name>A0A545W031_9HYPO</name>
<dbReference type="STRING" id="43265.A0A545W031"/>
<gene>
    <name evidence="1" type="ORF">IF1G_05355</name>
</gene>
<dbReference type="OrthoDB" id="5978656at2759"/>
<proteinExistence type="predicted"/>
<keyword evidence="2" id="KW-1185">Reference proteome</keyword>
<reference evidence="1 2" key="1">
    <citation type="journal article" date="2019" name="Appl. Microbiol. Biotechnol.">
        <title>Genome sequence of Isaria javanica and comparative genome analysis insights into family S53 peptidase evolution in fungal entomopathogens.</title>
        <authorList>
            <person name="Lin R."/>
            <person name="Zhang X."/>
            <person name="Xin B."/>
            <person name="Zou M."/>
            <person name="Gao Y."/>
            <person name="Qin F."/>
            <person name="Hu Q."/>
            <person name="Xie B."/>
            <person name="Cheng X."/>
        </authorList>
    </citation>
    <scope>NUCLEOTIDE SEQUENCE [LARGE SCALE GENOMIC DNA]</scope>
    <source>
        <strain evidence="1 2">IJ1G</strain>
    </source>
</reference>
<dbReference type="Proteomes" id="UP000315783">
    <property type="component" value="Unassembled WGS sequence"/>
</dbReference>
<sequence>MDDIQDPSFAEIFTLSLLRCLTSAGLTVDASTPFSYPAGRTIRGNEYSNEEYRTFGNLAFEYERLLYTFSTYTCRGIPLDMSRQIALLLSQSSVLKVWKQFVPELRHVAAKLANTSARAMSSSARPSSSKSRYSVVPDYYKTSETSGKLAIELLERTLLEAVPALMTDFHTLEASQILLEIFFFLRDPVGGLHRDVKSASVMFLKLFNEIQRAMKHETTTEHTSWPHLLSQLAAEACHLTTPYIASAAYIHFHRNEQLLYSYVPINSLSRSEFSDAPHVLEIIREILESGQKNGGMCGIAPVAIASYPEIPPDGSENSKMMRVIIDGNHRVTAIAFIRFLAAYPAQYRPQLTVEHVRCYSAKHHVGHKWLLELEDVMTALLRKSSHDNAIWRCLQENASLVSSFNLVEHIPALIVEEELFHTVDEQTSTQVHTQLLLPMHQAIYNHSKRRIALPQAGQRHGRPESFQLMPLIGMSLTVNPRFSDKFPINEHMQCSEHRNLV</sequence>
<evidence type="ECO:0000313" key="1">
    <source>
        <dbReference type="EMBL" id="TQV95526.1"/>
    </source>
</evidence>
<dbReference type="EMBL" id="SPUK01000007">
    <property type="protein sequence ID" value="TQV95526.1"/>
    <property type="molecule type" value="Genomic_DNA"/>
</dbReference>